<gene>
    <name evidence="7" type="ORF">METZ01_LOCUS122964</name>
</gene>
<dbReference type="SFLD" id="SFLDG00358">
    <property type="entry name" value="Main_(cytGST)"/>
    <property type="match status" value="1"/>
</dbReference>
<organism evidence="7">
    <name type="scientific">marine metagenome</name>
    <dbReference type="NCBI Taxonomy" id="408172"/>
    <lineage>
        <taxon>unclassified sequences</taxon>
        <taxon>metagenomes</taxon>
        <taxon>ecological metagenomes</taxon>
    </lineage>
</organism>
<dbReference type="SFLD" id="SFLDS00019">
    <property type="entry name" value="Glutathione_Transferase_(cytos"/>
    <property type="match status" value="1"/>
</dbReference>
<dbReference type="EC" id="2.5.1.18" evidence="1"/>
<proteinExistence type="predicted"/>
<feature type="domain" description="GST N-terminal" evidence="5">
    <location>
        <begin position="2"/>
        <end position="80"/>
    </location>
</feature>
<keyword evidence="2" id="KW-0808">Transferase</keyword>
<evidence type="ECO:0000259" key="5">
    <source>
        <dbReference type="PROSITE" id="PS50404"/>
    </source>
</evidence>
<dbReference type="InterPro" id="IPR040079">
    <property type="entry name" value="Glutathione_S-Trfase"/>
</dbReference>
<dbReference type="PROSITE" id="PS50404">
    <property type="entry name" value="GST_NTER"/>
    <property type="match status" value="1"/>
</dbReference>
<dbReference type="SUPFAM" id="SSF47616">
    <property type="entry name" value="GST C-terminal domain-like"/>
    <property type="match status" value="1"/>
</dbReference>
<dbReference type="EMBL" id="UINC01016930">
    <property type="protein sequence ID" value="SVA70110.1"/>
    <property type="molecule type" value="Genomic_DNA"/>
</dbReference>
<protein>
    <recommendedName>
        <fullName evidence="1">glutathione transferase</fullName>
        <ecNumber evidence="1">2.5.1.18</ecNumber>
    </recommendedName>
</protein>
<dbReference type="Pfam" id="PF13417">
    <property type="entry name" value="GST_N_3"/>
    <property type="match status" value="1"/>
</dbReference>
<dbReference type="InterPro" id="IPR045073">
    <property type="entry name" value="Omega/Tau-like"/>
</dbReference>
<dbReference type="CDD" id="cd00299">
    <property type="entry name" value="GST_C_family"/>
    <property type="match status" value="1"/>
</dbReference>
<dbReference type="GO" id="GO:0004364">
    <property type="term" value="F:glutathione transferase activity"/>
    <property type="evidence" value="ECO:0007669"/>
    <property type="project" value="UniProtKB-EC"/>
</dbReference>
<comment type="catalytic activity">
    <reaction evidence="4">
        <text>RX + glutathione = an S-substituted glutathione + a halide anion + H(+)</text>
        <dbReference type="Rhea" id="RHEA:16437"/>
        <dbReference type="ChEBI" id="CHEBI:15378"/>
        <dbReference type="ChEBI" id="CHEBI:16042"/>
        <dbReference type="ChEBI" id="CHEBI:17792"/>
        <dbReference type="ChEBI" id="CHEBI:57925"/>
        <dbReference type="ChEBI" id="CHEBI:90779"/>
        <dbReference type="EC" id="2.5.1.18"/>
    </reaction>
</comment>
<dbReference type="InterPro" id="IPR005442">
    <property type="entry name" value="GST_omega"/>
</dbReference>
<dbReference type="InterPro" id="IPR010987">
    <property type="entry name" value="Glutathione-S-Trfase_C-like"/>
</dbReference>
<dbReference type="GO" id="GO:0045174">
    <property type="term" value="F:glutathione dehydrogenase (ascorbate) activity"/>
    <property type="evidence" value="ECO:0007669"/>
    <property type="project" value="UniProtKB-ARBA"/>
</dbReference>
<dbReference type="FunFam" id="3.40.30.10:FF:000123">
    <property type="entry name" value="Glutathione transferase o1"/>
    <property type="match status" value="1"/>
</dbReference>
<dbReference type="SFLD" id="SFLDG01152">
    <property type="entry name" value="Main.3:_Omega-_and_Tau-like"/>
    <property type="match status" value="1"/>
</dbReference>
<evidence type="ECO:0000256" key="3">
    <source>
        <dbReference type="ARBA" id="ARBA00023002"/>
    </source>
</evidence>
<dbReference type="InterPro" id="IPR004045">
    <property type="entry name" value="Glutathione_S-Trfase_N"/>
</dbReference>
<dbReference type="PANTHER" id="PTHR43968">
    <property type="match status" value="1"/>
</dbReference>
<name>A0A381XZQ4_9ZZZZ</name>
<dbReference type="AlphaFoldDB" id="A0A381XZQ4"/>
<evidence type="ECO:0000256" key="1">
    <source>
        <dbReference type="ARBA" id="ARBA00012452"/>
    </source>
</evidence>
<dbReference type="Gene3D" id="3.40.30.10">
    <property type="entry name" value="Glutaredoxin"/>
    <property type="match status" value="1"/>
</dbReference>
<dbReference type="InterPro" id="IPR036282">
    <property type="entry name" value="Glutathione-S-Trfase_C_sf"/>
</dbReference>
<evidence type="ECO:0000259" key="6">
    <source>
        <dbReference type="PROSITE" id="PS50405"/>
    </source>
</evidence>
<evidence type="ECO:0000313" key="7">
    <source>
        <dbReference type="EMBL" id="SVA70110.1"/>
    </source>
</evidence>
<sequence length="221" mass="26443">MADIKIYSFDKCPFAQRTRMALIEKGLDFELIEIDVYNKPDWFLEISPYGKVPVLVHKGKTIYESAIINEYLEEEYPEVALMPEDHYERARARIWIDYASNYYLPACSRLLRDHHDDDLQQQNLKIVGDRLLYIEKECFDKNHSGVFWMGEQLTLVDLHYAPFFERFGAYEHLFDAKWPKECRKIRSWWDAMQDRQSYLETFLPTESHIATYSNMMQRLAS</sequence>
<dbReference type="InterPro" id="IPR036249">
    <property type="entry name" value="Thioredoxin-like_sf"/>
</dbReference>
<dbReference type="Gene3D" id="1.20.1050.10">
    <property type="match status" value="1"/>
</dbReference>
<feature type="domain" description="GST C-terminal" evidence="6">
    <location>
        <begin position="85"/>
        <end position="213"/>
    </location>
</feature>
<keyword evidence="3" id="KW-0560">Oxidoreductase</keyword>
<dbReference type="PANTHER" id="PTHR43968:SF6">
    <property type="entry name" value="GLUTATHIONE S-TRANSFERASE OMEGA"/>
    <property type="match status" value="1"/>
</dbReference>
<dbReference type="PRINTS" id="PR01625">
    <property type="entry name" value="GSTRNSFRASEO"/>
</dbReference>
<dbReference type="PROSITE" id="PS50405">
    <property type="entry name" value="GST_CTER"/>
    <property type="match status" value="1"/>
</dbReference>
<reference evidence="7" key="1">
    <citation type="submission" date="2018-05" db="EMBL/GenBank/DDBJ databases">
        <authorList>
            <person name="Lanie J.A."/>
            <person name="Ng W.-L."/>
            <person name="Kazmierczak K.M."/>
            <person name="Andrzejewski T.M."/>
            <person name="Davidsen T.M."/>
            <person name="Wayne K.J."/>
            <person name="Tettelin H."/>
            <person name="Glass J.I."/>
            <person name="Rusch D."/>
            <person name="Podicherti R."/>
            <person name="Tsui H.-C.T."/>
            <person name="Winkler M.E."/>
        </authorList>
    </citation>
    <scope>NUCLEOTIDE SEQUENCE</scope>
</reference>
<evidence type="ECO:0000256" key="2">
    <source>
        <dbReference type="ARBA" id="ARBA00022679"/>
    </source>
</evidence>
<dbReference type="GO" id="GO:0005737">
    <property type="term" value="C:cytoplasm"/>
    <property type="evidence" value="ECO:0007669"/>
    <property type="project" value="InterPro"/>
</dbReference>
<dbReference type="InterPro" id="IPR050983">
    <property type="entry name" value="GST_Omega/HSP26"/>
</dbReference>
<dbReference type="SUPFAM" id="SSF52833">
    <property type="entry name" value="Thioredoxin-like"/>
    <property type="match status" value="1"/>
</dbReference>
<evidence type="ECO:0000256" key="4">
    <source>
        <dbReference type="ARBA" id="ARBA00047960"/>
    </source>
</evidence>
<dbReference type="PROSITE" id="PS51354">
    <property type="entry name" value="GLUTAREDOXIN_2"/>
    <property type="match status" value="1"/>
</dbReference>
<accession>A0A381XZQ4</accession>